<evidence type="ECO:0000256" key="9">
    <source>
        <dbReference type="SAM" id="SignalP"/>
    </source>
</evidence>
<dbReference type="GO" id="GO:0022857">
    <property type="term" value="F:transmembrane transporter activity"/>
    <property type="evidence" value="ECO:0007669"/>
    <property type="project" value="InterPro"/>
</dbReference>
<keyword evidence="6 8" id="KW-1133">Transmembrane helix</keyword>
<dbReference type="GO" id="GO:0033214">
    <property type="term" value="P:siderophore-iron import into cell"/>
    <property type="evidence" value="ECO:0007669"/>
    <property type="project" value="TreeGrafter"/>
</dbReference>
<evidence type="ECO:0000256" key="1">
    <source>
        <dbReference type="ARBA" id="ARBA00004651"/>
    </source>
</evidence>
<evidence type="ECO:0000256" key="5">
    <source>
        <dbReference type="ARBA" id="ARBA00022692"/>
    </source>
</evidence>
<dbReference type="AlphaFoldDB" id="A0A249KG90"/>
<feature type="transmembrane region" description="Helical" evidence="8">
    <location>
        <begin position="270"/>
        <end position="292"/>
    </location>
</feature>
<keyword evidence="7 8" id="KW-0472">Membrane</keyword>
<evidence type="ECO:0000256" key="2">
    <source>
        <dbReference type="ARBA" id="ARBA00007935"/>
    </source>
</evidence>
<feature type="transmembrane region" description="Helical" evidence="8">
    <location>
        <begin position="86"/>
        <end position="107"/>
    </location>
</feature>
<reference evidence="10 11" key="1">
    <citation type="submission" date="2016-07" db="EMBL/GenBank/DDBJ databases">
        <title>High microdiversification within the ubiquitous acI lineage of Actinobacteria.</title>
        <authorList>
            <person name="Neuenschwander S.M."/>
            <person name="Salcher M."/>
            <person name="Ghai R."/>
            <person name="Pernthaler J."/>
        </authorList>
    </citation>
    <scope>NUCLEOTIDE SEQUENCE [LARGE SCALE GENOMIC DNA]</scope>
    <source>
        <strain evidence="10">MMS-IA-56</strain>
    </source>
</reference>
<evidence type="ECO:0000256" key="6">
    <source>
        <dbReference type="ARBA" id="ARBA00022989"/>
    </source>
</evidence>
<feature type="transmembrane region" description="Helical" evidence="8">
    <location>
        <begin position="174"/>
        <end position="200"/>
    </location>
</feature>
<keyword evidence="9" id="KW-0732">Signal</keyword>
<keyword evidence="4" id="KW-1003">Cell membrane</keyword>
<keyword evidence="3" id="KW-0813">Transport</keyword>
<dbReference type="PANTHER" id="PTHR30472">
    <property type="entry name" value="FERRIC ENTEROBACTIN TRANSPORT SYSTEM PERMEASE PROTEIN"/>
    <property type="match status" value="1"/>
</dbReference>
<feature type="chain" id="PRO_5011970227" evidence="9">
    <location>
        <begin position="25"/>
        <end position="324"/>
    </location>
</feature>
<dbReference type="Gene3D" id="1.10.3470.10">
    <property type="entry name" value="ABC transporter involved in vitamin B12 uptake, BtuC"/>
    <property type="match status" value="1"/>
</dbReference>
<evidence type="ECO:0000256" key="7">
    <source>
        <dbReference type="ARBA" id="ARBA00023136"/>
    </source>
</evidence>
<evidence type="ECO:0000256" key="4">
    <source>
        <dbReference type="ARBA" id="ARBA00022475"/>
    </source>
</evidence>
<dbReference type="Pfam" id="PF01032">
    <property type="entry name" value="FecCD"/>
    <property type="match status" value="1"/>
</dbReference>
<feature type="transmembrane region" description="Helical" evidence="8">
    <location>
        <begin position="139"/>
        <end position="162"/>
    </location>
</feature>
<accession>A0A249KG90</accession>
<sequence length="324" mass="33546">MIKRLAPLVLAVPFLSMFALSVGAADVIDIWRYIFNPFLDTQSPSHQIIWEIRAPRVAAALLVGAALGIAGSLAQSSTNNPLADPAILGTSAGASLGVLLGVLLNVVTIGSLGSVICAAVGALAATLLTFSLARSALSLITIGIGVSAILNAIVGLTITAISRPDARSISFWSFGSLSLVTGKNLVILTPILVAGALFAWKMAPRLDLLSLGDSSVRHMGFNAYRIRLATFAVLATLVAVTVSTVGSVAFLALAAPHIARYLHGPRNRNLVIFAGLIGALILLIADTAARALIPPFELPIGLLTSLIGAPILIATLKKSGDIWR</sequence>
<keyword evidence="11" id="KW-1185">Reference proteome</keyword>
<dbReference type="EMBL" id="CP016773">
    <property type="protein sequence ID" value="ASY15766.1"/>
    <property type="molecule type" value="Genomic_DNA"/>
</dbReference>
<dbReference type="RefSeq" id="WP_095673360.1">
    <property type="nucleotide sequence ID" value="NZ_CP016773.1"/>
</dbReference>
<dbReference type="KEGG" id="psuf:A1sIA56_02370"/>
<dbReference type="PANTHER" id="PTHR30472:SF25">
    <property type="entry name" value="ABC TRANSPORTER PERMEASE PROTEIN MJ0876-RELATED"/>
    <property type="match status" value="1"/>
</dbReference>
<proteinExistence type="inferred from homology"/>
<evidence type="ECO:0000313" key="10">
    <source>
        <dbReference type="EMBL" id="ASY15766.1"/>
    </source>
</evidence>
<feature type="transmembrane region" description="Helical" evidence="8">
    <location>
        <begin position="228"/>
        <end position="258"/>
    </location>
</feature>
<name>A0A249KG90_9ACTN</name>
<comment type="subcellular location">
    <subcellularLocation>
        <location evidence="1">Cell membrane</location>
        <topology evidence="1">Multi-pass membrane protein</topology>
    </subcellularLocation>
</comment>
<dbReference type="CDD" id="cd06550">
    <property type="entry name" value="TM_ABC_iron-siderophores_like"/>
    <property type="match status" value="1"/>
</dbReference>
<dbReference type="OrthoDB" id="9782305at2"/>
<feature type="transmembrane region" description="Helical" evidence="8">
    <location>
        <begin position="298"/>
        <end position="316"/>
    </location>
</feature>
<evidence type="ECO:0000313" key="11">
    <source>
        <dbReference type="Proteomes" id="UP000217215"/>
    </source>
</evidence>
<dbReference type="SUPFAM" id="SSF81345">
    <property type="entry name" value="ABC transporter involved in vitamin B12 uptake, BtuC"/>
    <property type="match status" value="1"/>
</dbReference>
<keyword evidence="5 8" id="KW-0812">Transmembrane</keyword>
<gene>
    <name evidence="10" type="ORF">A1sIA56_02370</name>
</gene>
<evidence type="ECO:0000256" key="8">
    <source>
        <dbReference type="SAM" id="Phobius"/>
    </source>
</evidence>
<evidence type="ECO:0000256" key="3">
    <source>
        <dbReference type="ARBA" id="ARBA00022448"/>
    </source>
</evidence>
<organism evidence="10 11">
    <name type="scientific">Candidatus Planktophila sulfonica</name>
    <dbReference type="NCBI Taxonomy" id="1884904"/>
    <lineage>
        <taxon>Bacteria</taxon>
        <taxon>Bacillati</taxon>
        <taxon>Actinomycetota</taxon>
        <taxon>Actinomycetes</taxon>
        <taxon>Candidatus Nanopelagicales</taxon>
        <taxon>Candidatus Nanopelagicaceae</taxon>
        <taxon>Candidatus Planktophila</taxon>
    </lineage>
</organism>
<feature type="transmembrane region" description="Helical" evidence="8">
    <location>
        <begin position="114"/>
        <end position="133"/>
    </location>
</feature>
<dbReference type="InterPro" id="IPR037294">
    <property type="entry name" value="ABC_BtuC-like"/>
</dbReference>
<dbReference type="Proteomes" id="UP000217215">
    <property type="component" value="Chromosome"/>
</dbReference>
<comment type="similarity">
    <text evidence="2">Belongs to the binding-protein-dependent transport system permease family. FecCD subfamily.</text>
</comment>
<dbReference type="GO" id="GO:0005886">
    <property type="term" value="C:plasma membrane"/>
    <property type="evidence" value="ECO:0007669"/>
    <property type="project" value="UniProtKB-SubCell"/>
</dbReference>
<feature type="signal peptide" evidence="9">
    <location>
        <begin position="1"/>
        <end position="24"/>
    </location>
</feature>
<protein>
    <submittedName>
        <fullName evidence="10">Iron complex transport system permease protein</fullName>
    </submittedName>
</protein>
<dbReference type="InterPro" id="IPR000522">
    <property type="entry name" value="ABC_transptr_permease_BtuC"/>
</dbReference>